<dbReference type="GO" id="GO:0006260">
    <property type="term" value="P:DNA replication"/>
    <property type="evidence" value="ECO:0007669"/>
    <property type="project" value="TreeGrafter"/>
</dbReference>
<dbReference type="SUPFAM" id="SSF52540">
    <property type="entry name" value="P-loop containing nucleoside triphosphate hydrolases"/>
    <property type="match status" value="1"/>
</dbReference>
<dbReference type="Proteomes" id="UP000295231">
    <property type="component" value="Unassembled WGS sequence"/>
</dbReference>
<keyword evidence="2" id="KW-0067">ATP-binding</keyword>
<dbReference type="InterPro" id="IPR002611">
    <property type="entry name" value="IstB_ATP-bd"/>
</dbReference>
<protein>
    <submittedName>
        <fullName evidence="2">ATP-binding protein</fullName>
    </submittedName>
</protein>
<keyword evidence="3" id="KW-1185">Reference proteome</keyword>
<reference evidence="2 3" key="1">
    <citation type="submission" date="2019-03" db="EMBL/GenBank/DDBJ databases">
        <authorList>
            <person name="Fan P."/>
        </authorList>
    </citation>
    <scope>NUCLEOTIDE SEQUENCE [LARGE SCALE GENOMIC DNA]</scope>
    <source>
        <strain evidence="2 3">KCJ4950</strain>
    </source>
</reference>
<name>A0A4R5G3X9_9STRE</name>
<keyword evidence="2" id="KW-0547">Nucleotide-binding</keyword>
<dbReference type="GO" id="GO:0005524">
    <property type="term" value="F:ATP binding"/>
    <property type="evidence" value="ECO:0007669"/>
    <property type="project" value="UniProtKB-KW"/>
</dbReference>
<dbReference type="EMBL" id="SJWY01000140">
    <property type="protein sequence ID" value="TDE71860.1"/>
    <property type="molecule type" value="Genomic_DNA"/>
</dbReference>
<proteinExistence type="predicted"/>
<evidence type="ECO:0000259" key="1">
    <source>
        <dbReference type="Pfam" id="PF01695"/>
    </source>
</evidence>
<dbReference type="Gene3D" id="3.40.50.300">
    <property type="entry name" value="P-loop containing nucleotide triphosphate hydrolases"/>
    <property type="match status" value="1"/>
</dbReference>
<evidence type="ECO:0000313" key="3">
    <source>
        <dbReference type="Proteomes" id="UP000295231"/>
    </source>
</evidence>
<gene>
    <name evidence="2" type="ORF">E0E04_06375</name>
</gene>
<sequence length="292" mass="32967">MEKNPFENLRHVIKLEEVCPVHNVHLQQLNKVVVIAGEDKPRKPAPYCPECAKEEIAQKSQSELEKLKNKELYANTYNVLERDSTIPKELKTATFDTFIANTPEERQLLAFAKQQADKYLSGMVGNTLITGGTGIGKSHLSISIAKAINEGYRAKNEPKSVLFISLTEIIKEIKEGWNYGRGAKLTEAEAVKLLTEADYLILDDLGAKNATLNPKSDWEQDFLFDILNNRENTIINTNLSGSELSKVYNERNASRILKGLEGNTFKALGIKDKRYSIRSLKEDFFPFLESKK</sequence>
<feature type="domain" description="IstB-like ATP-binding" evidence="1">
    <location>
        <begin position="125"/>
        <end position="251"/>
    </location>
</feature>
<dbReference type="PANTHER" id="PTHR30050">
    <property type="entry name" value="CHROMOSOMAL REPLICATION INITIATOR PROTEIN DNAA"/>
    <property type="match status" value="1"/>
</dbReference>
<accession>A0A4R5G3X9</accession>
<dbReference type="InterPro" id="IPR027417">
    <property type="entry name" value="P-loop_NTPase"/>
</dbReference>
<organism evidence="2 3">
    <name type="scientific">Streptococcus vicugnae</name>
    <dbReference type="NCBI Taxonomy" id="2740579"/>
    <lineage>
        <taxon>Bacteria</taxon>
        <taxon>Bacillati</taxon>
        <taxon>Bacillota</taxon>
        <taxon>Bacilli</taxon>
        <taxon>Lactobacillales</taxon>
        <taxon>Streptococcaceae</taxon>
        <taxon>Streptococcus</taxon>
    </lineage>
</organism>
<evidence type="ECO:0000313" key="2">
    <source>
        <dbReference type="EMBL" id="TDE71860.1"/>
    </source>
</evidence>
<comment type="caution">
    <text evidence="2">The sequence shown here is derived from an EMBL/GenBank/DDBJ whole genome shotgun (WGS) entry which is preliminary data.</text>
</comment>
<dbReference type="AlphaFoldDB" id="A0A4R5G3X9"/>
<dbReference type="PANTHER" id="PTHR30050:SF4">
    <property type="entry name" value="ATP-BINDING PROTEIN RV3427C IN INSERTION SEQUENCE-RELATED"/>
    <property type="match status" value="1"/>
</dbReference>
<dbReference type="Pfam" id="PF01695">
    <property type="entry name" value="IstB_IS21"/>
    <property type="match status" value="1"/>
</dbReference>
<dbReference type="RefSeq" id="WP_132869699.1">
    <property type="nucleotide sequence ID" value="NZ_SJWY01000140.1"/>
</dbReference>